<evidence type="ECO:0000313" key="7">
    <source>
        <dbReference type="EMBL" id="CAF1274296.1"/>
    </source>
</evidence>
<dbReference type="SMART" id="SM00957">
    <property type="entry name" value="SecA_DEAD"/>
    <property type="match status" value="1"/>
</dbReference>
<evidence type="ECO:0000259" key="6">
    <source>
        <dbReference type="PROSITE" id="PS51196"/>
    </source>
</evidence>
<dbReference type="GO" id="GO:0005524">
    <property type="term" value="F:ATP binding"/>
    <property type="evidence" value="ECO:0007669"/>
    <property type="project" value="InterPro"/>
</dbReference>
<evidence type="ECO:0000259" key="4">
    <source>
        <dbReference type="PROSITE" id="PS51192"/>
    </source>
</evidence>
<keyword evidence="1" id="KW-0963">Cytoplasm</keyword>
<name>A0A815BNZ5_9BILA</name>
<accession>A0A815BNZ5</accession>
<dbReference type="GO" id="GO:0017038">
    <property type="term" value="P:protein import"/>
    <property type="evidence" value="ECO:0007669"/>
    <property type="project" value="InterPro"/>
</dbReference>
<dbReference type="SUPFAM" id="SSF52540">
    <property type="entry name" value="P-loop containing nucleoside triphosphate hydrolases"/>
    <property type="match status" value="2"/>
</dbReference>
<evidence type="ECO:0008006" key="9">
    <source>
        <dbReference type="Google" id="ProtNLM"/>
    </source>
</evidence>
<feature type="domain" description="Helicase C-terminal" evidence="5">
    <location>
        <begin position="2240"/>
        <end position="2409"/>
    </location>
</feature>
<dbReference type="InterPro" id="IPR014018">
    <property type="entry name" value="SecA_motor_DEAD"/>
</dbReference>
<reference evidence="7" key="1">
    <citation type="submission" date="2021-02" db="EMBL/GenBank/DDBJ databases">
        <authorList>
            <person name="Nowell W R."/>
        </authorList>
    </citation>
    <scope>NUCLEOTIDE SEQUENCE</scope>
</reference>
<keyword evidence="2" id="KW-0813">Transport</keyword>
<dbReference type="GO" id="GO:0006605">
    <property type="term" value="P:protein targeting"/>
    <property type="evidence" value="ECO:0007669"/>
    <property type="project" value="InterPro"/>
</dbReference>
<dbReference type="PROSITE" id="PS51192">
    <property type="entry name" value="HELICASE_ATP_BIND_1"/>
    <property type="match status" value="1"/>
</dbReference>
<keyword evidence="2" id="KW-0653">Protein transport</keyword>
<dbReference type="InterPro" id="IPR014001">
    <property type="entry name" value="Helicase_ATP-bd"/>
</dbReference>
<sequence length="3808" mass="439559">MENNTKNIFFNHIDEIILSSLIHQLVNLADETASKQIVCAVKNGDELPHDLLCQLQTLAENIDDLEGSISAKHIICAHATWHSSFVEPMYFKDLPELLKSANSAMRQCILWAFASTISCSSILTRMIIECLYEYLNDSILQWSILFIFRKLSENDDYIEMITDDRWMFIASLSNDLELKEEARITVVHTMIHIYRKRKLIANYIKSQLEELVTSESVSKKLLLVAIQALYKIVVDGARVNSTTLDKLYELVASSDDSIIECVHELLEFLDDKRILSKIVLHGLNSDIKRELVATQNISVSHSKDNIIVPTTELVRLDHLLDGIGHFDRTHHVEIQPIIQIDTDDNQAWHRRTISEIKNLASLAKQGSLTAKDFDYLVEKMNAGVHWLSITRRTTMYNLIATAFLDAAKAGQTLPENVIDIMIDRLTDKTNDLNSICAESLLVIVSRNELFRAKHIKKIEQILKATDNDSLGEPIKEKLIEIYALYIKNDHYPTLDLESIKDDLFMEKTSDKVSFLFLKAATVRKQVFSIEHMMLLSTMGESDTYSLATRQNCLGALYSSIEHMNEKHLLKPELIDSLGEILKDKNEKIQKLAAATLCLIATDEKSRLSNNILEKLAVMLQCDDQKLLHNLLCIYMRLAIAKEHVSNEILDNVIYVLFKLEVDFTARHQAILILKYVVDNGQDLSSTILDAIEACLNDSDSHIRNTAGITFIKYWQQQVEKCPNNDIKLDNLVIFFRNQFDLQVQIQALEFLQYLIEKHYELSDALLELIECCLCDHEPTIVKHALTILTLNMKQKPLLTRTIACLEHLLTTETKAFREVVKILKTVVVCQGHILSERTITHLSYLLFEKDDLYYIVILLQLVDRNQPLPNNIVDFLRQQYYTNVFRYSNYPVSKERATTELLSMTANGQQLSKSVLKTIFYLLPSTERRSSLLPIIVNIINNGQRLSHDQIDSLSKIRLNTEDESLINLMKIFTQLSCQNYLIPENVINYLQKFINKPSISIYVIEIYQHLIEQQKSVDQTIIKEILRLLDSNVFITIEPDLQNRLLTCSKVIANRWPDEINQTDILLLLHIYSSSSMISKNICTIIEALVKNGRILIPSVVETLIYLLNNSDDSDIQSIIAKIFEYTQSNKQIIDDSLLQNMDDDNMFVQDLKKAIQLGRTLTDKDFIRLSHLFYINDVNLKREVANIIAHQRILSDQICNAIFATLHDETINIITIPLLFESSVKLPLSAIDDLLHVACNSTHVIVRETTRKLLNVYMEYSKVQKFLQYEQDLQLLDRKDSMATILWSSNQVNVSLALKILQGIVVFDQQISSDLLLAVAWLLSIHKDLVSNILIEVLKRDIKVNYDVYEAIENVFLVYQSNQMFKLIYMLAQKKIILQWETLKILSDNSMISESVVALEYAARNQLLPTEVLSCLINQLSQESIERTFSILRYQMLQGNVEHFMDYLKKLKVPSIINYENLSQLETFDQYMGTMHTLLFINYFDSTVFEMPAEQWSRECLCVDLLTGCSNNTPEQIVSFYHYLTQLEQYKQYDLYDDDRDLILQELIRKQRTYLMNLSEINQLLIYLQTLTDRSFEILQSDDVNWFDSLRRFFIKDKLEECLCNVMYPQSLINHLVDRITKQEALSADLIEPFLKNVRQPQHVITNLDMITKYHITNIELIQLFANVSKDTIDFTSFVHQMELIVLNRALIRLWHGPQEQLTLAHVYLCRLLELGWMFEKLIELLNHIRIEIDSCDSLYRFIDSLKIIYDYRMKDNIVHRLNKIYSSEDAHSWPLLVHICVVENCFGSTNLEQTISTILEEIKHLNKIQFSTPFIEILQRINQAFESDSSICKQQDSIKNWSISNIKTWASYSVSHGQTDSMEREYLPEILAVIRRAIYLHVNFEVREIQLLAILIILNRNSDGGRLLQILTGEGKSTIVSILTVIKSLQGKHVDIITSSMTLAKRDVNEWKPFYQMFKLTAAHNNDETNYVEGLKSCYKENIVYGTAGQFQFDILRDEFSLLKTRGDRPYDLVIIDEVDSMLIDENNTIARLADNSPGMEWLNPLLYGIWQTANNTPDPLSNRDLILKITRKLINSSDAQLKYPVHLNRFVSDSLPIWVDHAIQAKVEYRLDYQYIIKKDEMGTLRIMPIDYSNTGIIQCHTTWSDGLHQFLQIKHGLKMTPLTITTNYLSNYDLFIRYKSEIYGFSGTLGSTDAQNLLTKIYQVDTIIIPSCKPKRHYQLETILTLTDDAWLNTIVQNTIDQVNKHRAVLVICETRLDAKAIFKELQCQQPTSSIRLYTDNTDNTESSVVSKRIESGDILVATNLAGRGTDLKTTQDVEKHGGLHVCLTFLPKNLRVEEQAFGRTSRQGNCGTSQLILNRERTFLQLMSWYPDYWTDHCNRFTSLIDIDIKTIHDWRTQSESAQLNYIWKKDICELKEKSELFRNFCELLAELKKIKDDLYCLSSVKERWGLWLKLIDQSAQARQAFERTIKEAGFRYVGELLGNESLFFVIYHQLQELMSVDTIGKKIREHISNNKIVYKNNEEEQQYCAVSRALDINIVLFRSDYLNPCIYKTKNAKSTCYIGYIVSQTYLTLEPLHPQSDDKFDNIEHLPSIDNNETDSILSPEELDRVEKLKDSIWIKPNTLYIIDSFESFKTQICKDYKSDKVIQNPYYLILKADNLITKYCSFIHKIKTIPNAIPFIKRHDRIIDQATILLERAIDLEPIFTFTASVNLAYFIIIKSQRSKTYKLKAKFFLTQAQEQIDQYILPSLVFMTIQLPIENDEIIHEDFLKQIETKIDIIDSYNKCNKEAIQRIENSQKLIDASANYNGKIKTAQKLYGNEPKDFVNKNDGEIKLSFHDLTVSHDIVTNDQALELLDLVPKDYSHVSIEFFNMNKKKMETLITKISSRGDCQNDQIDLNLITSTEQYLQVIKLFSGFVSMNLESTQETLLFTEAEAYLTKQPELVKSISLLLIDSRTLTRIMNDVEPANFSIIFNQINLETINQITKYLPDDKLFSCYFENLSQTKARYLLEGNTERNFILHFHKLTSKQARTILNEFNRNEQDISASFNPIVESYSQINRSIVELHEYATMGITRLLLIKELQPRPLKTISIIVALGVAQIVTGACLTALTSGLGATIGMSLIGEGVRDLTTAVKGIYSRKLSLKEYGIQKSLSLAICFASMGFSTIIHAAIVAKSSADNISSFFGHTMKETIHAIHSNAATVGATSISKTLETSLVLGNKQITKLGIKAGTHAVEFLLPKILSQLRSCIQEKMTENINEQIDNDAFVCMLNQALFVDMYYEKDRYQHGIELMVISVLKDHEKICRNNKIIQNVIRAISSEVIKRTTEALQALIKISNGSDANLFSMIKAFGSVIDEIQNCYHFNKKIKQLLVKFHEQCTEFISTIPTFEELLCHRSKNLISKTTAAEIYQILLQHNIVNNNYSIGVPSKVIANIEHIDENQKEHVLFLVGKLKAVNQSCWKKSRFRQKIIDRFVNYVATDLYDEIIQPLTQQTINGAADALLRQLRNECDQKDKLMKYSKISKGEKIDHDDQNCNSVNRIGILAALNKQPISIIQYQIENNLIEHIQIKCEIFVLTNQRYRERIRSILNNNYICRNVISRENQLLVDHFYFSYEKYEEFKETMKNLANQRTNQLVMINGWLSSNSLYLDLEIWTFALFYPQIRLLERTGFKLNSVRLYKRIIVPFIYCSYEGINQMEYLEEYINNMQLLLNSNDTIRNIQDIFVGSQCVIVHICQEKYFHYILNKKEIIVTDPYDELQLLFPLSTSKNDHLQTIAAAATSSILGNILFKICRLLNNSIA</sequence>
<dbReference type="PROSITE" id="PS51194">
    <property type="entry name" value="HELICASE_CTER"/>
    <property type="match status" value="1"/>
</dbReference>
<dbReference type="Pfam" id="PF07517">
    <property type="entry name" value="SecA_DEAD"/>
    <property type="match status" value="1"/>
</dbReference>
<dbReference type="InterPro" id="IPR027417">
    <property type="entry name" value="P-loop_NTPase"/>
</dbReference>
<dbReference type="GO" id="GO:0016020">
    <property type="term" value="C:membrane"/>
    <property type="evidence" value="ECO:0007669"/>
    <property type="project" value="InterPro"/>
</dbReference>
<protein>
    <recommendedName>
        <fullName evidence="9">Protein translocase subunit SecA</fullName>
    </recommendedName>
</protein>
<feature type="domain" description="Helicase ATP-binding" evidence="4">
    <location>
        <begin position="1900"/>
        <end position="2037"/>
    </location>
</feature>
<evidence type="ECO:0000259" key="5">
    <source>
        <dbReference type="PROSITE" id="PS51194"/>
    </source>
</evidence>
<dbReference type="SUPFAM" id="SSF81767">
    <property type="entry name" value="Pre-protein crosslinking domain of SecA"/>
    <property type="match status" value="1"/>
</dbReference>
<dbReference type="InterPro" id="IPR001650">
    <property type="entry name" value="Helicase_C-like"/>
</dbReference>
<evidence type="ECO:0000313" key="8">
    <source>
        <dbReference type="Proteomes" id="UP000663860"/>
    </source>
</evidence>
<evidence type="ECO:0000256" key="1">
    <source>
        <dbReference type="ARBA" id="ARBA00022490"/>
    </source>
</evidence>
<comment type="caution">
    <text evidence="7">The sequence shown here is derived from an EMBL/GenBank/DDBJ whole genome shotgun (WGS) entry which is preliminary data.</text>
</comment>
<dbReference type="InterPro" id="IPR036670">
    <property type="entry name" value="SecA_X-link_sf"/>
</dbReference>
<dbReference type="GO" id="GO:0006886">
    <property type="term" value="P:intracellular protein transport"/>
    <property type="evidence" value="ECO:0007669"/>
    <property type="project" value="InterPro"/>
</dbReference>
<evidence type="ECO:0000256" key="3">
    <source>
        <dbReference type="ARBA" id="ARBA00023010"/>
    </source>
</evidence>
<organism evidence="7 8">
    <name type="scientific">Adineta steineri</name>
    <dbReference type="NCBI Taxonomy" id="433720"/>
    <lineage>
        <taxon>Eukaryota</taxon>
        <taxon>Metazoa</taxon>
        <taxon>Spiralia</taxon>
        <taxon>Gnathifera</taxon>
        <taxon>Rotifera</taxon>
        <taxon>Eurotatoria</taxon>
        <taxon>Bdelloidea</taxon>
        <taxon>Adinetida</taxon>
        <taxon>Adinetidae</taxon>
        <taxon>Adineta</taxon>
    </lineage>
</organism>
<dbReference type="InterPro" id="IPR011115">
    <property type="entry name" value="SecA_DEAD"/>
</dbReference>
<dbReference type="InterPro" id="IPR000185">
    <property type="entry name" value="SecA"/>
</dbReference>
<dbReference type="PRINTS" id="PR00906">
    <property type="entry name" value="SECA"/>
</dbReference>
<feature type="domain" description="SecA family profile" evidence="6">
    <location>
        <begin position="1806"/>
        <end position="2400"/>
    </location>
</feature>
<dbReference type="PANTHER" id="PTHR30612">
    <property type="entry name" value="SECA INNER MEMBRANE COMPONENT OF SEC PROTEIN SECRETION SYSTEM"/>
    <property type="match status" value="1"/>
</dbReference>
<dbReference type="Pfam" id="PF00271">
    <property type="entry name" value="Helicase_C"/>
    <property type="match status" value="1"/>
</dbReference>
<evidence type="ECO:0000256" key="2">
    <source>
        <dbReference type="ARBA" id="ARBA00022927"/>
    </source>
</evidence>
<dbReference type="PROSITE" id="PS51196">
    <property type="entry name" value="SECA_MOTOR_DEAD"/>
    <property type="match status" value="1"/>
</dbReference>
<dbReference type="Gene3D" id="3.90.1440.10">
    <property type="entry name" value="SecA, preprotein cross-linking domain"/>
    <property type="match status" value="1"/>
</dbReference>
<keyword evidence="3" id="KW-0811">Translocation</keyword>
<dbReference type="EMBL" id="CAJNOE010000570">
    <property type="protein sequence ID" value="CAF1274296.1"/>
    <property type="molecule type" value="Genomic_DNA"/>
</dbReference>
<dbReference type="InterPro" id="IPR016024">
    <property type="entry name" value="ARM-type_fold"/>
</dbReference>
<gene>
    <name evidence="7" type="ORF">IZO911_LOCUS32603</name>
</gene>
<dbReference type="Gene3D" id="3.40.50.300">
    <property type="entry name" value="P-loop containing nucleotide triphosphate hydrolases"/>
    <property type="match status" value="2"/>
</dbReference>
<dbReference type="Proteomes" id="UP000663860">
    <property type="component" value="Unassembled WGS sequence"/>
</dbReference>
<proteinExistence type="predicted"/>
<dbReference type="InterPro" id="IPR011989">
    <property type="entry name" value="ARM-like"/>
</dbReference>
<dbReference type="Gene3D" id="1.25.10.10">
    <property type="entry name" value="Leucine-rich Repeat Variant"/>
    <property type="match status" value="1"/>
</dbReference>
<dbReference type="PANTHER" id="PTHR30612:SF0">
    <property type="entry name" value="CHLOROPLAST PROTEIN-TRANSPORTING ATPASE"/>
    <property type="match status" value="1"/>
</dbReference>
<dbReference type="SUPFAM" id="SSF48371">
    <property type="entry name" value="ARM repeat"/>
    <property type="match status" value="3"/>
</dbReference>